<feature type="region of interest" description="Disordered" evidence="5">
    <location>
        <begin position="1"/>
        <end position="31"/>
    </location>
</feature>
<keyword evidence="4" id="KW-0175">Coiled coil</keyword>
<dbReference type="GeneID" id="98124900"/>
<feature type="compositionally biased region" description="Basic and acidic residues" evidence="5">
    <location>
        <begin position="287"/>
        <end position="296"/>
    </location>
</feature>
<feature type="region of interest" description="Disordered" evidence="5">
    <location>
        <begin position="275"/>
        <end position="343"/>
    </location>
</feature>
<dbReference type="Pfam" id="PF01974">
    <property type="entry name" value="tRNA_int_endo"/>
    <property type="match status" value="1"/>
</dbReference>
<dbReference type="Proteomes" id="UP001600064">
    <property type="component" value="Unassembled WGS sequence"/>
</dbReference>
<dbReference type="PANTHER" id="PTHR21227:SF0">
    <property type="entry name" value="TRNA-SPLICING ENDONUCLEASE SUBUNIT SEN2"/>
    <property type="match status" value="1"/>
</dbReference>
<evidence type="ECO:0000313" key="8">
    <source>
        <dbReference type="Proteomes" id="UP001600064"/>
    </source>
</evidence>
<feature type="compositionally biased region" description="Low complexity" evidence="5">
    <location>
        <begin position="441"/>
        <end position="455"/>
    </location>
</feature>
<keyword evidence="8" id="KW-1185">Reference proteome</keyword>
<organism evidence="7 8">
    <name type="scientific">Remersonia thermophila</name>
    <dbReference type="NCBI Taxonomy" id="72144"/>
    <lineage>
        <taxon>Eukaryota</taxon>
        <taxon>Fungi</taxon>
        <taxon>Dikarya</taxon>
        <taxon>Ascomycota</taxon>
        <taxon>Pezizomycotina</taxon>
        <taxon>Sordariomycetes</taxon>
        <taxon>Sordariomycetidae</taxon>
        <taxon>Sordariales</taxon>
        <taxon>Sordariales incertae sedis</taxon>
        <taxon>Remersonia</taxon>
    </lineage>
</organism>
<comment type="catalytic activity">
    <reaction evidence="3">
        <text>pretRNA = a 3'-half-tRNA molecule with a 5'-OH end + a 5'-half-tRNA molecule with a 2',3'-cyclic phosphate end + an intron with a 2',3'-cyclic phosphate and a 5'-hydroxyl terminus.</text>
        <dbReference type="EC" id="4.6.1.16"/>
    </reaction>
</comment>
<comment type="similarity">
    <text evidence="1">Belongs to the tRNA-intron endonuclease family.</text>
</comment>
<protein>
    <recommendedName>
        <fullName evidence="2">tRNA-intron lyase</fullName>
        <ecNumber evidence="2">4.6.1.16</ecNumber>
    </recommendedName>
</protein>
<feature type="compositionally biased region" description="Low complexity" evidence="5">
    <location>
        <begin position="463"/>
        <end position="484"/>
    </location>
</feature>
<feature type="compositionally biased region" description="Polar residues" evidence="5">
    <location>
        <begin position="501"/>
        <end position="511"/>
    </location>
</feature>
<accession>A0ABR4DF46</accession>
<evidence type="ECO:0000259" key="6">
    <source>
        <dbReference type="Pfam" id="PF01974"/>
    </source>
</evidence>
<sequence length="739" mass="79041">MAETTAVREPATVGDAPKVVGTASSPAHASERPNVPLNQIYLLPAPIRTFPLPTFYPNNPISLLYLAIAWLRQVLRPPSAEPSVVHTGVWDPATRSVHVQEEASIRALWEQGFYGKGSLSRSEPNWLKRELARRGSPEGKTVSEARTELRREERRLAKWERAKAELEAVERQRLAEAAAASLGIRNGVGSGPVEPAGSAAPSASADAPADADADAAAPASEEPPSAAEAEQESAPVDGAEALTRAAPMTDTDPTDQAKPEPELYLRTCKAPVGPAELLALPNSPAESNRRALRDTSTKQPSGGSQRKPPVGPTELPAPPSSLAGVSSSPDGLRGVEMKPPVGPAELLALPNSLAEWKAASTSFPPESSPTAPAELKAPVGPMELLRLPNSQADLAVRTSAEPVVLGVPQTTPGPPALQETLNKAIRAVDNLVESVSEVNGSAADASEAASASSSEDSADEQPAAHGGPVASASSPSGDSSATTAVNSESPTPTKRRKSVRFSPTVQSTTFVHSDPPSPNRRLGVQKTDLPKASIASHVESVEPLAVDNKEHFQLAPEEAFFLAFSLGALKVVDPATGSPLSTERLLSLFRAHSYFPPRAAGSDELRPDDPFLVHYVVYHHFRSLGWVPRHGIKFGVDWILYQRGPVFDHSEFGIMVMPAYSDAGWEDGDHEEPRRPWSWLMGVNRVLSHVLKSLVLVYVDVPSPKAFDEEMKRGGISAALKRYKIREVMVRRFSVNRNR</sequence>
<dbReference type="InterPro" id="IPR011856">
    <property type="entry name" value="tRNA_endonuc-like_dom_sf"/>
</dbReference>
<feature type="region of interest" description="Disordered" evidence="5">
    <location>
        <begin position="358"/>
        <end position="377"/>
    </location>
</feature>
<dbReference type="EC" id="4.6.1.16" evidence="2"/>
<comment type="caution">
    <text evidence="7">The sequence shown here is derived from an EMBL/GenBank/DDBJ whole genome shotgun (WGS) entry which is preliminary data.</text>
</comment>
<feature type="coiled-coil region" evidence="4">
    <location>
        <begin position="142"/>
        <end position="169"/>
    </location>
</feature>
<dbReference type="InterPro" id="IPR006676">
    <property type="entry name" value="tRNA_splic"/>
</dbReference>
<feature type="compositionally biased region" description="Low complexity" evidence="5">
    <location>
        <begin position="194"/>
        <end position="235"/>
    </location>
</feature>
<feature type="domain" description="tRNA intron endonuclease catalytic" evidence="6">
    <location>
        <begin position="611"/>
        <end position="700"/>
    </location>
</feature>
<evidence type="ECO:0000256" key="1">
    <source>
        <dbReference type="ARBA" id="ARBA00008078"/>
    </source>
</evidence>
<evidence type="ECO:0000256" key="3">
    <source>
        <dbReference type="ARBA" id="ARBA00034031"/>
    </source>
</evidence>
<evidence type="ECO:0000313" key="7">
    <source>
        <dbReference type="EMBL" id="KAL2268988.1"/>
    </source>
</evidence>
<gene>
    <name evidence="7" type="ORF">VTJ83DRAFT_3834</name>
</gene>
<feature type="compositionally biased region" description="Pro residues" evidence="5">
    <location>
        <begin position="309"/>
        <end position="319"/>
    </location>
</feature>
<reference evidence="7 8" key="1">
    <citation type="journal article" date="2024" name="Commun. Biol.">
        <title>Comparative genomic analysis of thermophilic fungi reveals convergent evolutionary adaptations and gene losses.</title>
        <authorList>
            <person name="Steindorff A.S."/>
            <person name="Aguilar-Pontes M.V."/>
            <person name="Robinson A.J."/>
            <person name="Andreopoulos B."/>
            <person name="LaButti K."/>
            <person name="Kuo A."/>
            <person name="Mondo S."/>
            <person name="Riley R."/>
            <person name="Otillar R."/>
            <person name="Haridas S."/>
            <person name="Lipzen A."/>
            <person name="Grimwood J."/>
            <person name="Schmutz J."/>
            <person name="Clum A."/>
            <person name="Reid I.D."/>
            <person name="Moisan M.C."/>
            <person name="Butler G."/>
            <person name="Nguyen T.T.M."/>
            <person name="Dewar K."/>
            <person name="Conant G."/>
            <person name="Drula E."/>
            <person name="Henrissat B."/>
            <person name="Hansel C."/>
            <person name="Singer S."/>
            <person name="Hutchinson M.I."/>
            <person name="de Vries R.P."/>
            <person name="Natvig D.O."/>
            <person name="Powell A.J."/>
            <person name="Tsang A."/>
            <person name="Grigoriev I.V."/>
        </authorList>
    </citation>
    <scope>NUCLEOTIDE SEQUENCE [LARGE SCALE GENOMIC DNA]</scope>
    <source>
        <strain evidence="7 8">ATCC 22073</strain>
    </source>
</reference>
<feature type="compositionally biased region" description="Polar residues" evidence="5">
    <location>
        <begin position="359"/>
        <end position="370"/>
    </location>
</feature>
<dbReference type="RefSeq" id="XP_070867712.1">
    <property type="nucleotide sequence ID" value="XM_071010256.1"/>
</dbReference>
<proteinExistence type="inferred from homology"/>
<name>A0ABR4DF46_9PEZI</name>
<dbReference type="Gene3D" id="3.40.1350.10">
    <property type="match status" value="1"/>
</dbReference>
<dbReference type="PANTHER" id="PTHR21227">
    <property type="entry name" value="TRNA-SPLICING ENDONUCLEASE SUBUNIT SEN2"/>
    <property type="match status" value="1"/>
</dbReference>
<evidence type="ECO:0000256" key="5">
    <source>
        <dbReference type="SAM" id="MobiDB-lite"/>
    </source>
</evidence>
<dbReference type="InterPro" id="IPR036167">
    <property type="entry name" value="tRNA_intron_Endo_cat-like_sf"/>
</dbReference>
<dbReference type="SUPFAM" id="SSF53032">
    <property type="entry name" value="tRNA-intron endonuclease catalytic domain-like"/>
    <property type="match status" value="1"/>
</dbReference>
<feature type="region of interest" description="Disordered" evidence="5">
    <location>
        <begin position="192"/>
        <end position="235"/>
    </location>
</feature>
<dbReference type="InterPro" id="IPR006677">
    <property type="entry name" value="tRNA_intron_Endonuc_cat-like"/>
</dbReference>
<feature type="region of interest" description="Disordered" evidence="5">
    <location>
        <begin position="436"/>
        <end position="524"/>
    </location>
</feature>
<evidence type="ECO:0000256" key="4">
    <source>
        <dbReference type="SAM" id="Coils"/>
    </source>
</evidence>
<dbReference type="EMBL" id="JAZGUE010000003">
    <property type="protein sequence ID" value="KAL2268988.1"/>
    <property type="molecule type" value="Genomic_DNA"/>
</dbReference>
<dbReference type="CDD" id="cd22363">
    <property type="entry name" value="tRNA-intron_lyase_C"/>
    <property type="match status" value="1"/>
</dbReference>
<evidence type="ECO:0000256" key="2">
    <source>
        <dbReference type="ARBA" id="ARBA00012573"/>
    </source>
</evidence>